<feature type="chain" id="PRO_5047188443" evidence="1">
    <location>
        <begin position="20"/>
        <end position="166"/>
    </location>
</feature>
<gene>
    <name evidence="2" type="ORF">VPK24_07505</name>
</gene>
<feature type="signal peptide" evidence="1">
    <location>
        <begin position="1"/>
        <end position="19"/>
    </location>
</feature>
<sequence length="166" mass="18351">MIPIALVLALCLEWAIAPAAITGLPPSPLAQATPNQPAGIRSDRLGLNGLRLGDNPQRVRARLGRPQRTQNQPPGNYDRYEAWYYPNLILGFGDGALAMITTTRPNWGTAEGVRVGDRSSRILAIYGDPNWRDSDRWGYLTDDGAFLTLRLRGDRIVEILCGWLPD</sequence>
<keyword evidence="1" id="KW-0732">Signal</keyword>
<proteinExistence type="predicted"/>
<evidence type="ECO:0000313" key="2">
    <source>
        <dbReference type="EMBL" id="MFG3817480.1"/>
    </source>
</evidence>
<dbReference type="Proteomes" id="UP001604335">
    <property type="component" value="Unassembled WGS sequence"/>
</dbReference>
<protein>
    <submittedName>
        <fullName evidence="2">Uncharacterized protein</fullName>
    </submittedName>
</protein>
<dbReference type="EMBL" id="JAZAQF010000043">
    <property type="protein sequence ID" value="MFG3817480.1"/>
    <property type="molecule type" value="Genomic_DNA"/>
</dbReference>
<reference evidence="3" key="1">
    <citation type="journal article" date="2024" name="Algal Res.">
        <title>Biochemical, toxicological and genomic investigation of a high-biomass producing Limnothrix strain isolated from Italian shallow drinking water reservoir.</title>
        <authorList>
            <person name="Simonazzi M."/>
            <person name="Shishido T.K."/>
            <person name="Delbaje E."/>
            <person name="Wahlsten M."/>
            <person name="Fewer D.P."/>
            <person name="Sivonen K."/>
            <person name="Pezzolesi L."/>
            <person name="Pistocchi R."/>
        </authorList>
    </citation>
    <scope>NUCLEOTIDE SEQUENCE [LARGE SCALE GENOMIC DNA]</scope>
    <source>
        <strain evidence="3">LRLZ20PSL1</strain>
    </source>
</reference>
<organism evidence="2 3">
    <name type="scientific">Limnothrix redekei LRLZ20PSL1</name>
    <dbReference type="NCBI Taxonomy" id="3112953"/>
    <lineage>
        <taxon>Bacteria</taxon>
        <taxon>Bacillati</taxon>
        <taxon>Cyanobacteriota</taxon>
        <taxon>Cyanophyceae</taxon>
        <taxon>Pseudanabaenales</taxon>
        <taxon>Pseudanabaenaceae</taxon>
        <taxon>Limnothrix</taxon>
    </lineage>
</organism>
<dbReference type="RefSeq" id="WP_393011835.1">
    <property type="nucleotide sequence ID" value="NZ_JAZAQF010000043.1"/>
</dbReference>
<accession>A0ABW7C8J7</accession>
<comment type="caution">
    <text evidence="2">The sequence shown here is derived from an EMBL/GenBank/DDBJ whole genome shotgun (WGS) entry which is preliminary data.</text>
</comment>
<evidence type="ECO:0000256" key="1">
    <source>
        <dbReference type="SAM" id="SignalP"/>
    </source>
</evidence>
<name>A0ABW7C8J7_9CYAN</name>
<keyword evidence="3" id="KW-1185">Reference proteome</keyword>
<evidence type="ECO:0000313" key="3">
    <source>
        <dbReference type="Proteomes" id="UP001604335"/>
    </source>
</evidence>